<feature type="compositionally biased region" description="Low complexity" evidence="1">
    <location>
        <begin position="206"/>
        <end position="218"/>
    </location>
</feature>
<evidence type="ECO:0000313" key="3">
    <source>
        <dbReference type="Proteomes" id="UP000269721"/>
    </source>
</evidence>
<accession>A0A4V1IPX8</accession>
<dbReference type="Proteomes" id="UP000269721">
    <property type="component" value="Unassembled WGS sequence"/>
</dbReference>
<reference evidence="3" key="1">
    <citation type="journal article" date="2018" name="Nat. Microbiol.">
        <title>Leveraging single-cell genomics to expand the fungal tree of life.</title>
        <authorList>
            <person name="Ahrendt S.R."/>
            <person name="Quandt C.A."/>
            <person name="Ciobanu D."/>
            <person name="Clum A."/>
            <person name="Salamov A."/>
            <person name="Andreopoulos B."/>
            <person name="Cheng J.F."/>
            <person name="Woyke T."/>
            <person name="Pelin A."/>
            <person name="Henrissat B."/>
            <person name="Reynolds N.K."/>
            <person name="Benny G.L."/>
            <person name="Smith M.E."/>
            <person name="James T.Y."/>
            <person name="Grigoriev I.V."/>
        </authorList>
    </citation>
    <scope>NUCLEOTIDE SEQUENCE [LARGE SCALE GENOMIC DNA]</scope>
</reference>
<protein>
    <submittedName>
        <fullName evidence="2">Uncharacterized protein</fullName>
    </submittedName>
</protein>
<dbReference type="AlphaFoldDB" id="A0A4V1IPX8"/>
<gene>
    <name evidence="2" type="ORF">BDK51DRAFT_40280</name>
</gene>
<dbReference type="EMBL" id="KZ999924">
    <property type="protein sequence ID" value="RKO84607.1"/>
    <property type="molecule type" value="Genomic_DNA"/>
</dbReference>
<feature type="region of interest" description="Disordered" evidence="1">
    <location>
        <begin position="206"/>
        <end position="229"/>
    </location>
</feature>
<evidence type="ECO:0000256" key="1">
    <source>
        <dbReference type="SAM" id="MobiDB-lite"/>
    </source>
</evidence>
<organism evidence="2 3">
    <name type="scientific">Blyttiomyces helicus</name>
    <dbReference type="NCBI Taxonomy" id="388810"/>
    <lineage>
        <taxon>Eukaryota</taxon>
        <taxon>Fungi</taxon>
        <taxon>Fungi incertae sedis</taxon>
        <taxon>Chytridiomycota</taxon>
        <taxon>Chytridiomycota incertae sedis</taxon>
        <taxon>Chytridiomycetes</taxon>
        <taxon>Chytridiomycetes incertae sedis</taxon>
        <taxon>Blyttiomyces</taxon>
    </lineage>
</organism>
<feature type="compositionally biased region" description="Pro residues" evidence="1">
    <location>
        <begin position="98"/>
        <end position="107"/>
    </location>
</feature>
<feature type="region of interest" description="Disordered" evidence="1">
    <location>
        <begin position="347"/>
        <end position="370"/>
    </location>
</feature>
<keyword evidence="3" id="KW-1185">Reference proteome</keyword>
<name>A0A4V1IPX8_9FUNG</name>
<sequence length="438" mass="45192">MERTGAGTLASVLRPSPTPTPHLLIFRTDTDRLVEGAPAGGFGPSGCMACVLENSSLWISEVTSVTLDGVKPTSGIVEPGWTRPASTSGIRSKIPPSSTVPPLPFDPPATFENGPPSLANTMFLGSPPLPPTDVSSQSAPFPGPLPNPSASPGASSHTPIPGNLPSAELLYPSSQNVSGLNWNPALSSPSFPHDHVLVLSRVSDPIPSAASTTPPSSDMDPLPSTPTTATQPLAAESSLVLSTGSLPSSLLAPSLKPGTKKTATLSADATCESCAAGPAVTSLGKLRRGEGAVTQQDRAICKSCGFKDIVLPLHGQASSMLTERRMTFTCGPFDITACMDSASLADRAAQPRTLPEPHPTGKRKKGPIKPRSNVVCSACSRGLGAGLVHVRGDVSPIVEDPRREVRVDPVFDVEVVCAPCWEKYQLCSVVGALGSGPT</sequence>
<proteinExistence type="predicted"/>
<evidence type="ECO:0000313" key="2">
    <source>
        <dbReference type="EMBL" id="RKO84607.1"/>
    </source>
</evidence>
<feature type="region of interest" description="Disordered" evidence="1">
    <location>
        <begin position="78"/>
        <end position="167"/>
    </location>
</feature>